<evidence type="ECO:0000313" key="4">
    <source>
        <dbReference type="EMBL" id="MCT2584034.1"/>
    </source>
</evidence>
<evidence type="ECO:0000256" key="2">
    <source>
        <dbReference type="SAM" id="Phobius"/>
    </source>
</evidence>
<accession>A0ABT2J9T1</accession>
<sequence>MSVTAHRTEHTDQRPAGVPAPRVRPAAERVAAPPRRVRVHGYSGPPTRRRVAGAPRVVRHRACPPRQRLSIPAMLAVGASVCLAVVGLGLLADSGAGAVPERTEVVRVQPGESLTELAARMAPSSDQAAVVDRIRDLNGALAEDLQPGRPLRVPSEG</sequence>
<dbReference type="Gene3D" id="3.10.350.10">
    <property type="entry name" value="LysM domain"/>
    <property type="match status" value="1"/>
</dbReference>
<feature type="transmembrane region" description="Helical" evidence="2">
    <location>
        <begin position="69"/>
        <end position="92"/>
    </location>
</feature>
<gene>
    <name evidence="4" type="ORF">JT362_12990</name>
</gene>
<reference evidence="4 5" key="1">
    <citation type="submission" date="2021-02" db="EMBL/GenBank/DDBJ databases">
        <title>Actinophytocola xerophila sp. nov., isolated from soil of cotton cropping field.</title>
        <authorList>
            <person name="Huang R."/>
            <person name="Chen X."/>
            <person name="Ge X."/>
            <person name="Liu W."/>
        </authorList>
    </citation>
    <scope>NUCLEOTIDE SEQUENCE [LARGE SCALE GENOMIC DNA]</scope>
    <source>
        <strain evidence="4 5">S1-96</strain>
    </source>
</reference>
<evidence type="ECO:0000256" key="1">
    <source>
        <dbReference type="SAM" id="MobiDB-lite"/>
    </source>
</evidence>
<organism evidence="4 5">
    <name type="scientific">Actinophytocola gossypii</name>
    <dbReference type="NCBI Taxonomy" id="2812003"/>
    <lineage>
        <taxon>Bacteria</taxon>
        <taxon>Bacillati</taxon>
        <taxon>Actinomycetota</taxon>
        <taxon>Actinomycetes</taxon>
        <taxon>Pseudonocardiales</taxon>
        <taxon>Pseudonocardiaceae</taxon>
    </lineage>
</organism>
<proteinExistence type="predicted"/>
<feature type="compositionally biased region" description="Low complexity" evidence="1">
    <location>
        <begin position="14"/>
        <end position="34"/>
    </location>
</feature>
<keyword evidence="2" id="KW-0472">Membrane</keyword>
<protein>
    <submittedName>
        <fullName evidence="4">LysM peptidoglycan-binding domain-containing protein</fullName>
    </submittedName>
</protein>
<comment type="caution">
    <text evidence="4">The sequence shown here is derived from an EMBL/GenBank/DDBJ whole genome shotgun (WGS) entry which is preliminary data.</text>
</comment>
<dbReference type="Pfam" id="PF01476">
    <property type="entry name" value="LysM"/>
    <property type="match status" value="1"/>
</dbReference>
<dbReference type="InterPro" id="IPR018392">
    <property type="entry name" value="LysM"/>
</dbReference>
<feature type="region of interest" description="Disordered" evidence="1">
    <location>
        <begin position="1"/>
        <end position="52"/>
    </location>
</feature>
<keyword evidence="5" id="KW-1185">Reference proteome</keyword>
<keyword evidence="2" id="KW-0812">Transmembrane</keyword>
<evidence type="ECO:0000259" key="3">
    <source>
        <dbReference type="Pfam" id="PF01476"/>
    </source>
</evidence>
<dbReference type="RefSeq" id="WP_260191427.1">
    <property type="nucleotide sequence ID" value="NZ_JAFFZE010000011.1"/>
</dbReference>
<evidence type="ECO:0000313" key="5">
    <source>
        <dbReference type="Proteomes" id="UP001156441"/>
    </source>
</evidence>
<feature type="compositionally biased region" description="Basic and acidic residues" evidence="1">
    <location>
        <begin position="1"/>
        <end position="13"/>
    </location>
</feature>
<dbReference type="InterPro" id="IPR036779">
    <property type="entry name" value="LysM_dom_sf"/>
</dbReference>
<feature type="domain" description="LysM" evidence="3">
    <location>
        <begin position="107"/>
        <end position="154"/>
    </location>
</feature>
<dbReference type="EMBL" id="JAFFZE010000011">
    <property type="protein sequence ID" value="MCT2584034.1"/>
    <property type="molecule type" value="Genomic_DNA"/>
</dbReference>
<dbReference type="Proteomes" id="UP001156441">
    <property type="component" value="Unassembled WGS sequence"/>
</dbReference>
<name>A0ABT2J9T1_9PSEU</name>
<keyword evidence="2" id="KW-1133">Transmembrane helix</keyword>